<name>A0ACC6P771_9BACL</name>
<dbReference type="EMBL" id="JBBKAR010000001">
    <property type="protein sequence ID" value="MEJ8302394.1"/>
    <property type="molecule type" value="Genomic_DNA"/>
</dbReference>
<evidence type="ECO:0000313" key="2">
    <source>
        <dbReference type="Proteomes" id="UP001380953"/>
    </source>
</evidence>
<dbReference type="EC" id="2.3.1.-" evidence="1"/>
<accession>A0ACC6P771</accession>
<protein>
    <submittedName>
        <fullName evidence="1">GNAT family N-acetyltransferase</fullName>
        <ecNumber evidence="1">2.3.1.-</ecNumber>
    </submittedName>
</protein>
<dbReference type="Proteomes" id="UP001380953">
    <property type="component" value="Unassembled WGS sequence"/>
</dbReference>
<reference evidence="1" key="1">
    <citation type="submission" date="2024-03" db="EMBL/GenBank/DDBJ databases">
        <title>Whole genome sequecning of epiphytes from Marcgravia umbellata leaves.</title>
        <authorList>
            <person name="Kumar G."/>
            <person name="Savka M.A."/>
        </authorList>
    </citation>
    <scope>NUCLEOTIDE SEQUENCE</scope>
    <source>
        <strain evidence="1">RIT_BL5</strain>
    </source>
</reference>
<evidence type="ECO:0000313" key="1">
    <source>
        <dbReference type="EMBL" id="MEJ8302394.1"/>
    </source>
</evidence>
<organism evidence="1 2">
    <name type="scientific">Saccharibacillus sacchari</name>
    <dbReference type="NCBI Taxonomy" id="456493"/>
    <lineage>
        <taxon>Bacteria</taxon>
        <taxon>Bacillati</taxon>
        <taxon>Bacillota</taxon>
        <taxon>Bacilli</taxon>
        <taxon>Bacillales</taxon>
        <taxon>Paenibacillaceae</taxon>
        <taxon>Saccharibacillus</taxon>
    </lineage>
</organism>
<proteinExistence type="predicted"/>
<gene>
    <name evidence="1" type="ORF">WKI47_00545</name>
</gene>
<keyword evidence="2" id="KW-1185">Reference proteome</keyword>
<keyword evidence="1" id="KW-0808">Transferase</keyword>
<keyword evidence="1" id="KW-0012">Acyltransferase</keyword>
<comment type="caution">
    <text evidence="1">The sequence shown here is derived from an EMBL/GenBank/DDBJ whole genome shotgun (WGS) entry which is preliminary data.</text>
</comment>
<sequence>MNENIGDRAEYQIRDEMEGDAGQLVELFVQLGYPASQEELSSRLTALRGSEDYAVRVAEQDGKLIGMIAFHRERALLQPTCEVRVMALVVAEQERGSGIGSRLLVEAEEWAREQNASYMRLNSGIREERSKAHVFYMSHDYNSGSIGFSKKLLTDHEQQSANKNNSSKSE</sequence>